<keyword evidence="4" id="KW-1185">Reference proteome</keyword>
<evidence type="ECO:0000259" key="2">
    <source>
        <dbReference type="Pfam" id="PF13175"/>
    </source>
</evidence>
<dbReference type="Gene3D" id="3.40.50.300">
    <property type="entry name" value="P-loop containing nucleotide triphosphate hydrolases"/>
    <property type="match status" value="1"/>
</dbReference>
<dbReference type="GO" id="GO:0009432">
    <property type="term" value="P:SOS response"/>
    <property type="evidence" value="ECO:0007669"/>
    <property type="project" value="UniProtKB-KW"/>
</dbReference>
<dbReference type="PANTHER" id="PTHR32182:SF22">
    <property type="entry name" value="ATP-DEPENDENT ENDONUCLEASE, OLD FAMILY-RELATED"/>
    <property type="match status" value="1"/>
</dbReference>
<proteinExistence type="predicted"/>
<dbReference type="EMBL" id="CP076456">
    <property type="protein sequence ID" value="QWQ37745.1"/>
    <property type="molecule type" value="Genomic_DNA"/>
</dbReference>
<organism evidence="3 4">
    <name type="scientific">Arthrobacter sunyaminii</name>
    <dbReference type="NCBI Taxonomy" id="2816859"/>
    <lineage>
        <taxon>Bacteria</taxon>
        <taxon>Bacillati</taxon>
        <taxon>Actinomycetota</taxon>
        <taxon>Actinomycetes</taxon>
        <taxon>Micrococcales</taxon>
        <taxon>Micrococcaceae</taxon>
        <taxon>Arthrobacter</taxon>
    </lineage>
</organism>
<dbReference type="KEGG" id="asun:KG104_08605"/>
<dbReference type="RefSeq" id="WP_207346740.1">
    <property type="nucleotide sequence ID" value="NZ_CP076456.1"/>
</dbReference>
<dbReference type="SUPFAM" id="SSF52540">
    <property type="entry name" value="P-loop containing nucleoside triphosphate hydrolases"/>
    <property type="match status" value="1"/>
</dbReference>
<accession>A0A975XMC7</accession>
<dbReference type="InterPro" id="IPR041685">
    <property type="entry name" value="AAA_GajA/Old/RecF-like"/>
</dbReference>
<dbReference type="Pfam" id="PF13175">
    <property type="entry name" value="AAA_15"/>
    <property type="match status" value="2"/>
</dbReference>
<dbReference type="GO" id="GO:0000731">
    <property type="term" value="P:DNA synthesis involved in DNA repair"/>
    <property type="evidence" value="ECO:0007669"/>
    <property type="project" value="TreeGrafter"/>
</dbReference>
<dbReference type="InterPro" id="IPR027417">
    <property type="entry name" value="P-loop_NTPase"/>
</dbReference>
<evidence type="ECO:0000313" key="3">
    <source>
        <dbReference type="EMBL" id="QWQ37745.1"/>
    </source>
</evidence>
<protein>
    <submittedName>
        <fullName evidence="3">AAA family ATPase</fullName>
    </submittedName>
</protein>
<feature type="domain" description="Endonuclease GajA/Old nuclease/RecF-like AAA" evidence="2">
    <location>
        <begin position="199"/>
        <end position="348"/>
    </location>
</feature>
<dbReference type="CDD" id="cd00267">
    <property type="entry name" value="ABC_ATPase"/>
    <property type="match status" value="1"/>
</dbReference>
<dbReference type="AlphaFoldDB" id="A0A975XMC7"/>
<evidence type="ECO:0000256" key="1">
    <source>
        <dbReference type="ARBA" id="ARBA00023236"/>
    </source>
</evidence>
<gene>
    <name evidence="3" type="ORF">KG104_08605</name>
</gene>
<feature type="domain" description="Endonuclease GajA/Old nuclease/RecF-like AAA" evidence="2">
    <location>
        <begin position="1"/>
        <end position="45"/>
    </location>
</feature>
<name>A0A975XMC7_9MICC</name>
<keyword evidence="1" id="KW-0227">DNA damage</keyword>
<dbReference type="GO" id="GO:0005524">
    <property type="term" value="F:ATP binding"/>
    <property type="evidence" value="ECO:0007669"/>
    <property type="project" value="InterPro"/>
</dbReference>
<evidence type="ECO:0000313" key="4">
    <source>
        <dbReference type="Proteomes" id="UP000680588"/>
    </source>
</evidence>
<sequence length="597" mass="65936">MELDSLKIHKYRSILGPTEVDLQGLTVLIGPNNQGKSNILQAIRLGMETIAMARVRLHVNADSSLAGMPHAPRRTSTLWRRPPHQAGSRYDWLRDFPAQFRENGRVKPTSVLRFNFSLDEQERAEFWKRTRTKNNGALSVEITFTQDNIHIDFPKPGGSGSYRKAGRAICAFIEDNFTFLYVPAIRTADQAVEVISELITDRLETLAKNDEYMELVSRLDALHHEHARELSHSIGRRLDVYMQGRSDLSIQLQTGGMTLGGLRAIDAIELDDGVSTSILEKGDGVKSLLTMALLHDLADRGSSSQVLLAIDEPEAHLHPDAVHKMAQVLREIATEQRVIVATHSPVLVNRTQLNKNLIVENNAVSEVLRIGQIRACLGVRPFDNLSSAEFMVLTEGPSDSQVITSALRHLSDDCATALTDGRLAVTDAVGANNLPNRARFAIEMMADVVVVVDDDSAGRGVIEKLAKIASLDRGRIRKLSIAGRSQSVLEDLYVRELHERAYAKHTGLELPLPSPADNGSTWSDRMKRVLRDTSGLAEDEDLDPLKKDLADWASADIRLSLTPEAWRVMHGIAATVEMMISQRHPAALAGSTPRAAQ</sequence>
<dbReference type="GO" id="GO:0016887">
    <property type="term" value="F:ATP hydrolysis activity"/>
    <property type="evidence" value="ECO:0007669"/>
    <property type="project" value="InterPro"/>
</dbReference>
<dbReference type="PANTHER" id="PTHR32182">
    <property type="entry name" value="DNA REPLICATION AND REPAIR PROTEIN RECF"/>
    <property type="match status" value="1"/>
</dbReference>
<keyword evidence="1" id="KW-0742">SOS response</keyword>
<dbReference type="Proteomes" id="UP000680588">
    <property type="component" value="Chromosome"/>
</dbReference>
<reference evidence="3" key="1">
    <citation type="submission" date="2021-06" db="EMBL/GenBank/DDBJ databases">
        <title>Novel species in genus Arthrobacter.</title>
        <authorList>
            <person name="Zhang G."/>
        </authorList>
    </citation>
    <scope>NUCLEOTIDE SEQUENCE</scope>
    <source>
        <strain evidence="3">Zg-ZUI122</strain>
    </source>
</reference>
<dbReference type="GO" id="GO:0006302">
    <property type="term" value="P:double-strand break repair"/>
    <property type="evidence" value="ECO:0007669"/>
    <property type="project" value="TreeGrafter"/>
</dbReference>